<dbReference type="InterPro" id="IPR014718">
    <property type="entry name" value="GH-type_carb-bd"/>
</dbReference>
<sequence length="197" mass="21808">MWHGGTFELLQTSVSEGKDGNPVIQGGVFLALNFGISNSKSSSVQLVGSLISHLTGSNFFNRSMFLSNLSIVSPDLDILGLRGSALDARNGRGRQIRSGEEMNGEETDNYKGLTEQIKRFYTSAPRDFTIIDRSRRNSVVIARDGFNKLYMFCPSLSHQSCGMYSFICVEQSTMLKPVISSPGDVWTGRQHLHNPKH</sequence>
<evidence type="ECO:0000313" key="2">
    <source>
        <dbReference type="Proteomes" id="UP001174677"/>
    </source>
</evidence>
<protein>
    <submittedName>
        <fullName evidence="1">Uncharacterized protein</fullName>
    </submittedName>
</protein>
<dbReference type="Gene3D" id="2.70.98.10">
    <property type="match status" value="1"/>
</dbReference>
<dbReference type="Proteomes" id="UP001174677">
    <property type="component" value="Chromosome 5"/>
</dbReference>
<dbReference type="PANTHER" id="PTHR11122:SF15">
    <property type="entry name" value="PROTEIN NDH-DEPENDENT CYCLIC ELECTRON FLOW 5"/>
    <property type="match status" value="1"/>
</dbReference>
<reference evidence="1" key="1">
    <citation type="journal article" date="2023" name="Plant Biotechnol. J.">
        <title>Chromosome-level wild Hevea brasiliensis genome provides new tools for genomic-assisted breeding and valuable loci to elevate rubber yield.</title>
        <authorList>
            <person name="Cheng H."/>
            <person name="Song X."/>
            <person name="Hu Y."/>
            <person name="Wu T."/>
            <person name="Yang Q."/>
            <person name="An Z."/>
            <person name="Feng S."/>
            <person name="Deng Z."/>
            <person name="Wu W."/>
            <person name="Zeng X."/>
            <person name="Tu M."/>
            <person name="Wang X."/>
            <person name="Huang H."/>
        </authorList>
    </citation>
    <scope>NUCLEOTIDE SEQUENCE</scope>
    <source>
        <strain evidence="1">MT/VB/25A 57/8</strain>
    </source>
</reference>
<keyword evidence="2" id="KW-1185">Reference proteome</keyword>
<name>A0ABQ9MM44_HEVBR</name>
<accession>A0ABQ9MM44</accession>
<dbReference type="InterPro" id="IPR011013">
    <property type="entry name" value="Gal_mutarotase_sf_dom"/>
</dbReference>
<dbReference type="EMBL" id="JARPOI010000005">
    <property type="protein sequence ID" value="KAJ9179918.1"/>
    <property type="molecule type" value="Genomic_DNA"/>
</dbReference>
<organism evidence="1 2">
    <name type="scientific">Hevea brasiliensis</name>
    <name type="common">Para rubber tree</name>
    <name type="synonym">Siphonia brasiliensis</name>
    <dbReference type="NCBI Taxonomy" id="3981"/>
    <lineage>
        <taxon>Eukaryota</taxon>
        <taxon>Viridiplantae</taxon>
        <taxon>Streptophyta</taxon>
        <taxon>Embryophyta</taxon>
        <taxon>Tracheophyta</taxon>
        <taxon>Spermatophyta</taxon>
        <taxon>Magnoliopsida</taxon>
        <taxon>eudicotyledons</taxon>
        <taxon>Gunneridae</taxon>
        <taxon>Pentapetalae</taxon>
        <taxon>rosids</taxon>
        <taxon>fabids</taxon>
        <taxon>Malpighiales</taxon>
        <taxon>Euphorbiaceae</taxon>
        <taxon>Crotonoideae</taxon>
        <taxon>Micrandreae</taxon>
        <taxon>Hevea</taxon>
    </lineage>
</organism>
<dbReference type="SUPFAM" id="SSF74650">
    <property type="entry name" value="Galactose mutarotase-like"/>
    <property type="match status" value="1"/>
</dbReference>
<dbReference type="PANTHER" id="PTHR11122">
    <property type="entry name" value="APOSPORY-ASSOCIATED PROTEIN C-RELATED"/>
    <property type="match status" value="1"/>
</dbReference>
<gene>
    <name evidence="1" type="ORF">P3X46_008229</name>
</gene>
<evidence type="ECO:0000313" key="1">
    <source>
        <dbReference type="EMBL" id="KAJ9179918.1"/>
    </source>
</evidence>
<proteinExistence type="predicted"/>
<comment type="caution">
    <text evidence="1">The sequence shown here is derived from an EMBL/GenBank/DDBJ whole genome shotgun (WGS) entry which is preliminary data.</text>
</comment>